<evidence type="ECO:0000313" key="3">
    <source>
        <dbReference type="EMBL" id="RAW13258.1"/>
    </source>
</evidence>
<dbReference type="EMBL" id="QMIG01000013">
    <property type="protein sequence ID" value="RAW13258.1"/>
    <property type="molecule type" value="Genomic_DNA"/>
</dbReference>
<feature type="region of interest" description="Disordered" evidence="1">
    <location>
        <begin position="43"/>
        <end position="80"/>
    </location>
</feature>
<sequence>MNHPAWEHAHPLYRRRRLVTIIVTAIVAAAVVGIGVYGLITGPPGERPSPTSPAAVTAPTEETSTPTPTAPSWQNLPPLPTTTDPIKYARAIADALFTWDTMSGLSPAEYANVVLIDADPSGVETPGLLADLDHYLPSDSTWQQLREYQTRQTFTIHDAFVPDSWEQIARDAAGKIRDGTVAITIEGTRHRHGIWHHRAEHSVHDVSFTVFLACQPAFPRCHALRLSEVNNPLT</sequence>
<gene>
    <name evidence="3" type="ORF">DPM12_13085</name>
</gene>
<organism evidence="3 4">
    <name type="scientific">Phytoactinopolyspora halophila</name>
    <dbReference type="NCBI Taxonomy" id="1981511"/>
    <lineage>
        <taxon>Bacteria</taxon>
        <taxon>Bacillati</taxon>
        <taxon>Actinomycetota</taxon>
        <taxon>Actinomycetes</taxon>
        <taxon>Jiangellales</taxon>
        <taxon>Jiangellaceae</taxon>
        <taxon>Phytoactinopolyspora</taxon>
    </lineage>
</organism>
<keyword evidence="2" id="KW-1133">Transmembrane helix</keyword>
<comment type="caution">
    <text evidence="3">The sequence shown here is derived from an EMBL/GenBank/DDBJ whole genome shotgun (WGS) entry which is preliminary data.</text>
</comment>
<evidence type="ECO:0000256" key="2">
    <source>
        <dbReference type="SAM" id="Phobius"/>
    </source>
</evidence>
<protein>
    <submittedName>
        <fullName evidence="3">Uncharacterized protein</fullName>
    </submittedName>
</protein>
<dbReference type="AlphaFoldDB" id="A0A329QRC1"/>
<accession>A0A329QRC1</accession>
<feature type="transmembrane region" description="Helical" evidence="2">
    <location>
        <begin position="18"/>
        <end position="40"/>
    </location>
</feature>
<dbReference type="Proteomes" id="UP000250462">
    <property type="component" value="Unassembled WGS sequence"/>
</dbReference>
<dbReference type="RefSeq" id="WP_112258769.1">
    <property type="nucleotide sequence ID" value="NZ_QMIG01000013.1"/>
</dbReference>
<proteinExistence type="predicted"/>
<dbReference type="OrthoDB" id="3239891at2"/>
<evidence type="ECO:0000256" key="1">
    <source>
        <dbReference type="SAM" id="MobiDB-lite"/>
    </source>
</evidence>
<evidence type="ECO:0000313" key="4">
    <source>
        <dbReference type="Proteomes" id="UP000250462"/>
    </source>
</evidence>
<keyword evidence="2" id="KW-0472">Membrane</keyword>
<reference evidence="3 4" key="1">
    <citation type="submission" date="2018-06" db="EMBL/GenBank/DDBJ databases">
        <title>Phytoactinopolyspora halophila sp. nov., a novel halophilic actinomycete isolated from a saline soil in China.</title>
        <authorList>
            <person name="Tang S.-K."/>
        </authorList>
    </citation>
    <scope>NUCLEOTIDE SEQUENCE [LARGE SCALE GENOMIC DNA]</scope>
    <source>
        <strain evidence="3 4">YIM 96934</strain>
    </source>
</reference>
<name>A0A329QRC1_9ACTN</name>
<keyword evidence="4" id="KW-1185">Reference proteome</keyword>
<feature type="compositionally biased region" description="Low complexity" evidence="1">
    <location>
        <begin position="52"/>
        <end position="72"/>
    </location>
</feature>
<keyword evidence="2" id="KW-0812">Transmembrane</keyword>